<dbReference type="CDD" id="cd00090">
    <property type="entry name" value="HTH_ARSR"/>
    <property type="match status" value="1"/>
</dbReference>
<proteinExistence type="inferred from homology"/>
<dbReference type="InterPro" id="IPR043129">
    <property type="entry name" value="ATPase_NBD"/>
</dbReference>
<evidence type="ECO:0000313" key="3">
    <source>
        <dbReference type="Proteomes" id="UP001626628"/>
    </source>
</evidence>
<dbReference type="Pfam" id="PF13412">
    <property type="entry name" value="HTH_24"/>
    <property type="match status" value="1"/>
</dbReference>
<sequence length="381" mass="39721">MIKADSQTGIARRTQLSQGTVSSAVKELERDGVVQVDRAAHSAGAGRGTLVQLCPADGVAVGVHIGYSEATVVARRVDLEHGDVFVQHTRGGADHGLQAVLPRIKEMIGSVVDETGLGLKDVLSLGVAVPGMLDPRLNRFATPVLPPWNAEDDPAGGLGEWLRTAGGAMVPAVQDNDANLAALAEQTYDTEEHAETLVYVKASTGVGAGVVIGNRVIRGERGMAGEIGHLTLRPDGAMCHCGGRGCLDTIVGGDALVGQVRQALKARRATDLPRDLPSLIARAKAQDAVCLRVLQDAGHTLGFALAQVCNLLNPNLIVLGGHLASAGDIVLEPCRQSLRRYALRGAVSDGFRLKLSALDTLAEAQGALVLGLSKHEVSGEE</sequence>
<accession>A0ABZ2QGA3</accession>
<gene>
    <name evidence="2" type="ORF">WAB15_04090</name>
</gene>
<name>A0ABZ2QGA3_9ACTN</name>
<protein>
    <submittedName>
        <fullName evidence="2">ROK family transcriptional regulator</fullName>
    </submittedName>
</protein>
<comment type="similarity">
    <text evidence="1">Belongs to the ROK (NagC/XylR) family.</text>
</comment>
<dbReference type="Proteomes" id="UP001626628">
    <property type="component" value="Chromosome"/>
</dbReference>
<dbReference type="EMBL" id="CP147982">
    <property type="protein sequence ID" value="WXK75216.1"/>
    <property type="molecule type" value="Genomic_DNA"/>
</dbReference>
<dbReference type="InterPro" id="IPR011991">
    <property type="entry name" value="ArsR-like_HTH"/>
</dbReference>
<evidence type="ECO:0000256" key="1">
    <source>
        <dbReference type="ARBA" id="ARBA00006479"/>
    </source>
</evidence>
<dbReference type="PANTHER" id="PTHR18964">
    <property type="entry name" value="ROK (REPRESSOR, ORF, KINASE) FAMILY"/>
    <property type="match status" value="1"/>
</dbReference>
<keyword evidence="3" id="KW-1185">Reference proteome</keyword>
<dbReference type="InterPro" id="IPR036388">
    <property type="entry name" value="WH-like_DNA-bd_sf"/>
</dbReference>
<dbReference type="PANTHER" id="PTHR18964:SF173">
    <property type="entry name" value="GLUCOKINASE"/>
    <property type="match status" value="1"/>
</dbReference>
<reference evidence="2 3" key="1">
    <citation type="submission" date="2024-03" db="EMBL/GenBank/DDBJ databases">
        <title>The complete genome of Streptomyces sirii sp.nov.</title>
        <authorList>
            <person name="Zakalyukina Y.V."/>
            <person name="Belik A.R."/>
            <person name="Biryukov M.V."/>
            <person name="Baturina O.A."/>
            <person name="Kabilov M.R."/>
        </authorList>
    </citation>
    <scope>NUCLEOTIDE SEQUENCE [LARGE SCALE GENOMIC DNA]</scope>
    <source>
        <strain evidence="2 3">BP-8</strain>
    </source>
</reference>
<dbReference type="InterPro" id="IPR000600">
    <property type="entry name" value="ROK"/>
</dbReference>
<dbReference type="Pfam" id="PF00480">
    <property type="entry name" value="ROK"/>
    <property type="match status" value="1"/>
</dbReference>
<dbReference type="Gene3D" id="1.10.10.10">
    <property type="entry name" value="Winged helix-like DNA-binding domain superfamily/Winged helix DNA-binding domain"/>
    <property type="match status" value="1"/>
</dbReference>
<dbReference type="InterPro" id="IPR036390">
    <property type="entry name" value="WH_DNA-bd_sf"/>
</dbReference>
<evidence type="ECO:0000313" key="2">
    <source>
        <dbReference type="EMBL" id="WXK75216.1"/>
    </source>
</evidence>
<dbReference type="SUPFAM" id="SSF53067">
    <property type="entry name" value="Actin-like ATPase domain"/>
    <property type="match status" value="1"/>
</dbReference>
<organism evidence="2 3">
    <name type="scientific">Streptomyces sirii</name>
    <dbReference type="NCBI Taxonomy" id="3127701"/>
    <lineage>
        <taxon>Bacteria</taxon>
        <taxon>Bacillati</taxon>
        <taxon>Actinomycetota</taxon>
        <taxon>Actinomycetes</taxon>
        <taxon>Kitasatosporales</taxon>
        <taxon>Streptomycetaceae</taxon>
        <taxon>Streptomyces</taxon>
    </lineage>
</organism>
<dbReference type="Gene3D" id="3.30.420.40">
    <property type="match status" value="2"/>
</dbReference>
<dbReference type="SUPFAM" id="SSF46785">
    <property type="entry name" value="Winged helix' DNA-binding domain"/>
    <property type="match status" value="1"/>
</dbReference>